<dbReference type="AlphaFoldDB" id="A0A1F7H3R1"/>
<dbReference type="Proteomes" id="UP000177913">
    <property type="component" value="Unassembled WGS sequence"/>
</dbReference>
<gene>
    <name evidence="1" type="ORF">A3C25_04110</name>
</gene>
<sequence length="147" mass="17072">MKIYVFGNLLVKEDNLPIKILPKLKKLFPEIQFEIADPNENFPPEEEKDLVILDTVKGLKEPKILKFEELQSMERTPNSPHDYDLMLHLQLLKKLKKINSVRIFGIPLSLDIGMTINWLKRVIPDLPRPSKPIGEVGIRNPELNRSR</sequence>
<dbReference type="InterPro" id="IPR023430">
    <property type="entry name" value="Pept_HybD-like_dom_sf"/>
</dbReference>
<accession>A0A1F7H3R1</accession>
<comment type="caution">
    <text evidence="1">The sequence shown here is derived from an EMBL/GenBank/DDBJ whole genome shotgun (WGS) entry which is preliminary data.</text>
</comment>
<dbReference type="SUPFAM" id="SSF53163">
    <property type="entry name" value="HybD-like"/>
    <property type="match status" value="1"/>
</dbReference>
<dbReference type="EMBL" id="MFZO01000001">
    <property type="protein sequence ID" value="OGK25889.1"/>
    <property type="molecule type" value="Genomic_DNA"/>
</dbReference>
<protein>
    <submittedName>
        <fullName evidence="1">Uncharacterized protein</fullName>
    </submittedName>
</protein>
<dbReference type="Gene3D" id="3.40.50.1450">
    <property type="entry name" value="HybD-like"/>
    <property type="match status" value="1"/>
</dbReference>
<name>A0A1F7H3R1_9BACT</name>
<organism evidence="1 2">
    <name type="scientific">Candidatus Roizmanbacteria bacterium RIFCSPHIGHO2_02_FULL_38_11</name>
    <dbReference type="NCBI Taxonomy" id="1802039"/>
    <lineage>
        <taxon>Bacteria</taxon>
        <taxon>Candidatus Roizmaniibacteriota</taxon>
    </lineage>
</organism>
<proteinExistence type="predicted"/>
<reference evidence="1 2" key="1">
    <citation type="journal article" date="2016" name="Nat. Commun.">
        <title>Thousands of microbial genomes shed light on interconnected biogeochemical processes in an aquifer system.</title>
        <authorList>
            <person name="Anantharaman K."/>
            <person name="Brown C.T."/>
            <person name="Hug L.A."/>
            <person name="Sharon I."/>
            <person name="Castelle C.J."/>
            <person name="Probst A.J."/>
            <person name="Thomas B.C."/>
            <person name="Singh A."/>
            <person name="Wilkins M.J."/>
            <person name="Karaoz U."/>
            <person name="Brodie E.L."/>
            <person name="Williams K.H."/>
            <person name="Hubbard S.S."/>
            <person name="Banfield J.F."/>
        </authorList>
    </citation>
    <scope>NUCLEOTIDE SEQUENCE [LARGE SCALE GENOMIC DNA]</scope>
</reference>
<evidence type="ECO:0000313" key="2">
    <source>
        <dbReference type="Proteomes" id="UP000177913"/>
    </source>
</evidence>
<evidence type="ECO:0000313" key="1">
    <source>
        <dbReference type="EMBL" id="OGK25889.1"/>
    </source>
</evidence>